<sequence>MTISELFDSDITRPIPPVVYFHEKDPAQLKNEVDEYIITGGWPEGHPNHERTKDGIHEQYVRLLTNISRELAKEGGPELPTAWISGFYGSGKSSFAKLLGMALDGVALPDGTSLAEAWLKRNTSPRAHEMRDAWKELRQKVEPISVVFDIGGIARDHEHVHVAALRQIQSRLGYCAQNAKVALAELKLERDGEWKRFEEKASEVLGKSWKESRLGSFADEDFSVVMCALYPSRYPEPLSWFTAHGGSTLSDNSPAETVQAIADMLRFRAPDATLFLVVDEVSQYVLANKDRVDRLRAFATELGTKLRGKVWLIALGQQMLDDGAGESFLVWAKDRFPPQLRVHLSPNNIRDVVYLRLLKKKEAAKPQLHQLFEKHRAELKLHAYGCETITAEDFVDMYPMLPGQIDLILQITTQLRIRSNRAQGDDQAIRGLLQLLGELFRTQGLADKDVGQLVTLEHIYEVQHTALDADIQNSMTRLVHQCGVDADGMKMRVAKAVAMLELIQETLPTDAKLVAQCLYPSIGAGSQLSSVSNALESLRQQNLLGYSEKNGYKIQSSAGEEWERDRRDIPVGRDAISELIQASLKELVQTPEKPRMEGRSFSIRALFSDSRIEDIAILDPRDPAAIVFDFRFLPEELRVENSWVVKSANPPYSGRIIWIAGKSDVAERARNLHRSQVMVNRYRARRESLNPAKKQLLMQEETNVEAHKRTLQQEVANAWLNGKLYFRGGILTARDHGSAFTTTLQTISNRHLPAIFPHFNPLNVMPEELKQLIQPELSGPSPKFMGENLGILSLDNGRYVPSCTGTIPTRVHEFIVAEDAVSGGDLINHFSGPPYGYTADVVKACVLGLIRGSKLKAEPEGLTTITAVRDAGVNDFALQDRVFKRATITPAEDDGGGPQLRARICKFFEDSLRISLDRENDAIADAVARYFPELARQLRETVERFNQLPGKPELPKKFAEFEQALELCTRNIRQTAPTVKAVDKHLNTLRDGIQLMRLYHSELDRNAIQAVKNAHDCLQYQIAQLQSIGVTPSNVEAATTLIESQLASERPWREIQSIEDAIQDVIAAYQSERALLMAEQSVKADEATARLKMRDGFATLTADQSHQVLRPLRRSITETTPEAIAPDLRSLRDGFDQTLRRAEEEANGILDEILHPATPIVRVDLKLHHREVSTPEEVEALINEVRACLLDSIQNGTRARIT</sequence>
<dbReference type="EMBL" id="CP042467">
    <property type="protein sequence ID" value="QED28443.1"/>
    <property type="molecule type" value="Genomic_DNA"/>
</dbReference>
<proteinExistence type="predicted"/>
<dbReference type="OrthoDB" id="3201900at2"/>
<protein>
    <submittedName>
        <fullName evidence="1">BREX system P-loop protein BrxC</fullName>
    </submittedName>
</protein>
<name>A0A5B8XWG2_9DELT</name>
<dbReference type="KEGG" id="bbae:FRD01_14605"/>
<organism evidence="1 2">
    <name type="scientific">Microvenator marinus</name>
    <dbReference type="NCBI Taxonomy" id="2600177"/>
    <lineage>
        <taxon>Bacteria</taxon>
        <taxon>Deltaproteobacteria</taxon>
        <taxon>Bradymonadales</taxon>
        <taxon>Microvenatoraceae</taxon>
        <taxon>Microvenator</taxon>
    </lineage>
</organism>
<dbReference type="AlphaFoldDB" id="A0A5B8XWG2"/>
<reference evidence="1 2" key="1">
    <citation type="submission" date="2019-08" db="EMBL/GenBank/DDBJ databases">
        <authorList>
            <person name="Liang Q."/>
        </authorList>
    </citation>
    <scope>NUCLEOTIDE SEQUENCE [LARGE SCALE GENOMIC DNA]</scope>
    <source>
        <strain evidence="1 2">V1718</strain>
    </source>
</reference>
<dbReference type="Proteomes" id="UP000321595">
    <property type="component" value="Chromosome"/>
</dbReference>
<keyword evidence="2" id="KW-1185">Reference proteome</keyword>
<accession>A0A5B8XWG2</accession>
<evidence type="ECO:0000313" key="2">
    <source>
        <dbReference type="Proteomes" id="UP000321595"/>
    </source>
</evidence>
<gene>
    <name evidence="1" type="primary">brxC</name>
    <name evidence="1" type="ORF">FRD01_14605</name>
</gene>
<dbReference type="RefSeq" id="WP_146960870.1">
    <property type="nucleotide sequence ID" value="NZ_CP042467.1"/>
</dbReference>
<dbReference type="NCBIfam" id="NF033441">
    <property type="entry name" value="BREX_BrxC"/>
    <property type="match status" value="1"/>
</dbReference>
<evidence type="ECO:0000313" key="1">
    <source>
        <dbReference type="EMBL" id="QED28443.1"/>
    </source>
</evidence>
<dbReference type="InterPro" id="IPR047679">
    <property type="entry name" value="BREX_BrxC"/>
</dbReference>